<accession>A0A9P0D537</accession>
<protein>
    <recommendedName>
        <fullName evidence="4">G-patch domain-containing protein</fullName>
    </recommendedName>
</protein>
<keyword evidence="6" id="KW-1185">Reference proteome</keyword>
<feature type="region of interest" description="Disordered" evidence="3">
    <location>
        <begin position="286"/>
        <end position="446"/>
    </location>
</feature>
<evidence type="ECO:0000256" key="2">
    <source>
        <dbReference type="ARBA" id="ARBA00023242"/>
    </source>
</evidence>
<dbReference type="Pfam" id="PF12656">
    <property type="entry name" value="G-patch_2"/>
    <property type="match status" value="1"/>
</dbReference>
<evidence type="ECO:0000313" key="6">
    <source>
        <dbReference type="Proteomes" id="UP001153636"/>
    </source>
</evidence>
<feature type="domain" description="G-patch" evidence="4">
    <location>
        <begin position="148"/>
        <end position="194"/>
    </location>
</feature>
<feature type="compositionally biased region" description="Basic and acidic residues" evidence="3">
    <location>
        <begin position="339"/>
        <end position="350"/>
    </location>
</feature>
<dbReference type="InterPro" id="IPR045166">
    <property type="entry name" value="Spp2-like"/>
</dbReference>
<dbReference type="PROSITE" id="PS50174">
    <property type="entry name" value="G_PATCH"/>
    <property type="match status" value="1"/>
</dbReference>
<dbReference type="OrthoDB" id="5577072at2759"/>
<feature type="compositionally biased region" description="Basic residues" evidence="3">
    <location>
        <begin position="351"/>
        <end position="361"/>
    </location>
</feature>
<gene>
    <name evidence="5" type="ORF">PSYICH_LOCUS10787</name>
</gene>
<evidence type="ECO:0000256" key="1">
    <source>
        <dbReference type="ARBA" id="ARBA00004123"/>
    </source>
</evidence>
<feature type="compositionally biased region" description="Basic and acidic residues" evidence="3">
    <location>
        <begin position="286"/>
        <end position="332"/>
    </location>
</feature>
<proteinExistence type="predicted"/>
<dbReference type="PANTHER" id="PTHR15818">
    <property type="entry name" value="G PATCH AND KOW-CONTAINING"/>
    <property type="match status" value="1"/>
</dbReference>
<dbReference type="PANTHER" id="PTHR15818:SF2">
    <property type="entry name" value="G-PATCH DOMAIN AND KOW MOTIFS-CONTAINING PROTEIN"/>
    <property type="match status" value="1"/>
</dbReference>
<reference evidence="5" key="1">
    <citation type="submission" date="2022-01" db="EMBL/GenBank/DDBJ databases">
        <authorList>
            <person name="King R."/>
        </authorList>
    </citation>
    <scope>NUCLEOTIDE SEQUENCE</scope>
</reference>
<dbReference type="GO" id="GO:0003676">
    <property type="term" value="F:nucleic acid binding"/>
    <property type="evidence" value="ECO:0007669"/>
    <property type="project" value="InterPro"/>
</dbReference>
<dbReference type="InterPro" id="IPR026822">
    <property type="entry name" value="Spp2/MOS2_G-patch"/>
</dbReference>
<evidence type="ECO:0000256" key="3">
    <source>
        <dbReference type="SAM" id="MobiDB-lite"/>
    </source>
</evidence>
<feature type="compositionally biased region" description="Basic residues" evidence="3">
    <location>
        <begin position="377"/>
        <end position="412"/>
    </location>
</feature>
<feature type="compositionally biased region" description="Basic and acidic residues" evidence="3">
    <location>
        <begin position="362"/>
        <end position="376"/>
    </location>
</feature>
<dbReference type="EMBL" id="OV651817">
    <property type="protein sequence ID" value="CAH1110649.1"/>
    <property type="molecule type" value="Genomic_DNA"/>
</dbReference>
<dbReference type="Proteomes" id="UP001153636">
    <property type="component" value="Chromosome 5"/>
</dbReference>
<name>A0A9P0D537_9CUCU</name>
<evidence type="ECO:0000259" key="4">
    <source>
        <dbReference type="PROSITE" id="PS50174"/>
    </source>
</evidence>
<dbReference type="InterPro" id="IPR000467">
    <property type="entry name" value="G_patch_dom"/>
</dbReference>
<comment type="subcellular location">
    <subcellularLocation>
        <location evidence="1">Nucleus</location>
    </subcellularLocation>
</comment>
<dbReference type="AlphaFoldDB" id="A0A9P0D537"/>
<organism evidence="5 6">
    <name type="scientific">Psylliodes chrysocephalus</name>
    <dbReference type="NCBI Taxonomy" id="3402493"/>
    <lineage>
        <taxon>Eukaryota</taxon>
        <taxon>Metazoa</taxon>
        <taxon>Ecdysozoa</taxon>
        <taxon>Arthropoda</taxon>
        <taxon>Hexapoda</taxon>
        <taxon>Insecta</taxon>
        <taxon>Pterygota</taxon>
        <taxon>Neoptera</taxon>
        <taxon>Endopterygota</taxon>
        <taxon>Coleoptera</taxon>
        <taxon>Polyphaga</taxon>
        <taxon>Cucujiformia</taxon>
        <taxon>Chrysomeloidea</taxon>
        <taxon>Chrysomelidae</taxon>
        <taxon>Galerucinae</taxon>
        <taxon>Alticini</taxon>
        <taxon>Psylliodes</taxon>
    </lineage>
</organism>
<dbReference type="GO" id="GO:0005681">
    <property type="term" value="C:spliceosomal complex"/>
    <property type="evidence" value="ECO:0007669"/>
    <property type="project" value="TreeGrafter"/>
</dbReference>
<keyword evidence="2" id="KW-0539">Nucleus</keyword>
<dbReference type="SMART" id="SM00443">
    <property type="entry name" value="G_patch"/>
    <property type="match status" value="1"/>
</dbReference>
<feature type="compositionally biased region" description="Basic and acidic residues" evidence="3">
    <location>
        <begin position="418"/>
        <end position="437"/>
    </location>
</feature>
<sequence>MNPGKKISFGFSKLSKKPQIISKPKEKQLEFVDHLEGQSIKLKNEQQTIEKEPLIIPLRDNKKDLMDRVRDMKAKQKSNAEIEDNRPDSELTEDELAARELLREAKLRIAGHHSTDNKVFVLPIKTEAELPLEGEKESTIDDYENVPVGDFGLAMLRGMGWKEGVGIGKNPATSSLFKPPELRPKGLGLGASTIANSDQKNKQVADNNGEVLILKSGSYAKIVAGNQKGSYCEVQGLDDEAGRIIVKTTLKGNILALNEFMLVAVTREEYSRNSKTLNNAKFDAYKEMEQKKRMPEMKPEKSSIEDKIKQENGTKTKNEKNIGNYEKSEANYKKSFSIKPEKSSDDERKSKKEKSSKHRKKDKDDSSDSDSDYEKSRKTHKRKDKKRHRDKSRSPNRKYKSSRKSSRSKHRYSSSDSDSGHELKYNSHSRSESDDNRHRKKNKKHI</sequence>
<evidence type="ECO:0000313" key="5">
    <source>
        <dbReference type="EMBL" id="CAH1110649.1"/>
    </source>
</evidence>
<dbReference type="GO" id="GO:0000398">
    <property type="term" value="P:mRNA splicing, via spliceosome"/>
    <property type="evidence" value="ECO:0007669"/>
    <property type="project" value="InterPro"/>
</dbReference>